<comment type="caution">
    <text evidence="1">The sequence shown here is derived from an EMBL/GenBank/DDBJ whole genome shotgun (WGS) entry which is preliminary data.</text>
</comment>
<evidence type="ECO:0000313" key="1">
    <source>
        <dbReference type="EMBL" id="MDP9897729.1"/>
    </source>
</evidence>
<dbReference type="EMBL" id="JAUSRD010000036">
    <property type="protein sequence ID" value="MDP9897729.1"/>
    <property type="molecule type" value="Genomic_DNA"/>
</dbReference>
<dbReference type="AlphaFoldDB" id="A0AAW8D4K7"/>
<proteinExistence type="predicted"/>
<gene>
    <name evidence="1" type="ORF">J2W31_006878</name>
</gene>
<protein>
    <submittedName>
        <fullName evidence="1">Uncharacterized protein</fullName>
    </submittedName>
</protein>
<sequence>MMDVPDARLLHELGAENNKLKKLLAEAHLDIHAPNTAFGIKR</sequence>
<name>A0AAW8D4K7_9BURK</name>
<accession>A0AAW8D4K7</accession>
<evidence type="ECO:0000313" key="2">
    <source>
        <dbReference type="Proteomes" id="UP001242045"/>
    </source>
</evidence>
<dbReference type="RefSeq" id="WP_307512871.1">
    <property type="nucleotide sequence ID" value="NZ_JAUSRD010000036.1"/>
</dbReference>
<reference evidence="1" key="1">
    <citation type="submission" date="2023-07" db="EMBL/GenBank/DDBJ databases">
        <title>Sorghum-associated microbial communities from plants grown in Nebraska, USA.</title>
        <authorList>
            <person name="Schachtman D."/>
        </authorList>
    </citation>
    <scope>NUCLEOTIDE SEQUENCE</scope>
    <source>
        <strain evidence="1">DS3754</strain>
    </source>
</reference>
<dbReference type="Proteomes" id="UP001242045">
    <property type="component" value="Unassembled WGS sequence"/>
</dbReference>
<organism evidence="1 2">
    <name type="scientific">Variovorax boronicumulans</name>
    <dbReference type="NCBI Taxonomy" id="436515"/>
    <lineage>
        <taxon>Bacteria</taxon>
        <taxon>Pseudomonadati</taxon>
        <taxon>Pseudomonadota</taxon>
        <taxon>Betaproteobacteria</taxon>
        <taxon>Burkholderiales</taxon>
        <taxon>Comamonadaceae</taxon>
        <taxon>Variovorax</taxon>
    </lineage>
</organism>